<comment type="caution">
    <text evidence="3">The sequence shown here is derived from an EMBL/GenBank/DDBJ whole genome shotgun (WGS) entry which is preliminary data.</text>
</comment>
<dbReference type="EMBL" id="LQMQ01000005">
    <property type="protein sequence ID" value="KUO42479.1"/>
    <property type="molecule type" value="Genomic_DNA"/>
</dbReference>
<protein>
    <recommendedName>
        <fullName evidence="2">DUF7343 domain-containing protein</fullName>
    </recommendedName>
</protein>
<dbReference type="Gene3D" id="1.10.10.10">
    <property type="entry name" value="Winged helix-like DNA-binding domain superfamily/Winged helix DNA-binding domain"/>
    <property type="match status" value="1"/>
</dbReference>
<accession>A0A147K0W6</accession>
<feature type="transmembrane region" description="Helical" evidence="1">
    <location>
        <begin position="7"/>
        <end position="30"/>
    </location>
</feature>
<proteinExistence type="predicted"/>
<dbReference type="InterPro" id="IPR036388">
    <property type="entry name" value="WH-like_DNA-bd_sf"/>
</dbReference>
<reference evidence="3 4" key="1">
    <citation type="journal article" date="2016" name="Nat. Microbiol.">
        <title>Genomic inference of the metabolism of cosmopolitan subsurface Archaea, Hadesarchaea.</title>
        <authorList>
            <person name="Baker B.J."/>
            <person name="Saw J.H."/>
            <person name="Lind A.E."/>
            <person name="Lazar C.S."/>
            <person name="Hinrichs K.-U."/>
            <person name="Teske A.P."/>
            <person name="Ettema T.J."/>
        </authorList>
    </citation>
    <scope>NUCLEOTIDE SEQUENCE [LARGE SCALE GENOMIC DNA]</scope>
</reference>
<feature type="transmembrane region" description="Helical" evidence="1">
    <location>
        <begin position="36"/>
        <end position="61"/>
    </location>
</feature>
<dbReference type="AlphaFoldDB" id="A0A147K0W6"/>
<dbReference type="SUPFAM" id="SSF46785">
    <property type="entry name" value="Winged helix' DNA-binding domain"/>
    <property type="match status" value="1"/>
</dbReference>
<keyword evidence="1" id="KW-0812">Transmembrane</keyword>
<gene>
    <name evidence="3" type="ORF">APZ16_04085</name>
</gene>
<feature type="domain" description="DUF7343" evidence="2">
    <location>
        <begin position="78"/>
        <end position="137"/>
    </location>
</feature>
<dbReference type="Pfam" id="PF24034">
    <property type="entry name" value="DUF7343"/>
    <property type="match status" value="1"/>
</dbReference>
<evidence type="ECO:0000259" key="2">
    <source>
        <dbReference type="Pfam" id="PF24034"/>
    </source>
</evidence>
<dbReference type="InterPro" id="IPR055767">
    <property type="entry name" value="DUF7343"/>
</dbReference>
<dbReference type="Proteomes" id="UP000074294">
    <property type="component" value="Unassembled WGS sequence"/>
</dbReference>
<keyword evidence="1" id="KW-0472">Membrane</keyword>
<organism evidence="3 4">
    <name type="scientific">Hadarchaeum yellowstonense</name>
    <dbReference type="NCBI Taxonomy" id="1776334"/>
    <lineage>
        <taxon>Archaea</taxon>
        <taxon>Methanobacteriati</taxon>
        <taxon>Candidatus Hadarchaeota</taxon>
        <taxon>Candidatus Hadarchaeia</taxon>
        <taxon>Candidatus Hadarchaeales</taxon>
        <taxon>Candidatus Hadarchaeaceae</taxon>
        <taxon>Candidatus Hadarchaeum</taxon>
    </lineage>
</organism>
<sequence>MTIREAFGIVALVIVLQLFIGLLLYSILQLSPVLDIYTVLVAVGIMAGVAGGVAAALTLVFKKYASERAMRVALMTLTEDERRVFEAILRSKGVAYQDKLRRELDMSKSKLSALVKNLERKQAITKERYFRTNILKVNKEFTGK</sequence>
<evidence type="ECO:0000313" key="4">
    <source>
        <dbReference type="Proteomes" id="UP000074294"/>
    </source>
</evidence>
<name>A0A147K0W6_HADYE</name>
<keyword evidence="1" id="KW-1133">Transmembrane helix</keyword>
<evidence type="ECO:0000256" key="1">
    <source>
        <dbReference type="SAM" id="Phobius"/>
    </source>
</evidence>
<dbReference type="InterPro" id="IPR036390">
    <property type="entry name" value="WH_DNA-bd_sf"/>
</dbReference>
<evidence type="ECO:0000313" key="3">
    <source>
        <dbReference type="EMBL" id="KUO42479.1"/>
    </source>
</evidence>